<keyword evidence="3 8" id="KW-1133">Transmembrane helix</keyword>
<dbReference type="CDD" id="cd00637">
    <property type="entry name" value="7tm_classA_rhodopsin-like"/>
    <property type="match status" value="1"/>
</dbReference>
<organism evidence="10 11">
    <name type="scientific">Biomphalaria pfeifferi</name>
    <name type="common">Bloodfluke planorb</name>
    <name type="synonym">Freshwater snail</name>
    <dbReference type="NCBI Taxonomy" id="112525"/>
    <lineage>
        <taxon>Eukaryota</taxon>
        <taxon>Metazoa</taxon>
        <taxon>Spiralia</taxon>
        <taxon>Lophotrochozoa</taxon>
        <taxon>Mollusca</taxon>
        <taxon>Gastropoda</taxon>
        <taxon>Heterobranchia</taxon>
        <taxon>Euthyneura</taxon>
        <taxon>Panpulmonata</taxon>
        <taxon>Hygrophila</taxon>
        <taxon>Lymnaeoidea</taxon>
        <taxon>Planorbidae</taxon>
        <taxon>Biomphalaria</taxon>
    </lineage>
</organism>
<evidence type="ECO:0000256" key="2">
    <source>
        <dbReference type="ARBA" id="ARBA00022692"/>
    </source>
</evidence>
<feature type="transmembrane region" description="Helical" evidence="8">
    <location>
        <begin position="78"/>
        <end position="100"/>
    </location>
</feature>
<evidence type="ECO:0000256" key="5">
    <source>
        <dbReference type="ARBA" id="ARBA00023136"/>
    </source>
</evidence>
<dbReference type="SUPFAM" id="SSF81321">
    <property type="entry name" value="Family A G protein-coupled receptor-like"/>
    <property type="match status" value="1"/>
</dbReference>
<dbReference type="GO" id="GO:0004930">
    <property type="term" value="F:G protein-coupled receptor activity"/>
    <property type="evidence" value="ECO:0007669"/>
    <property type="project" value="UniProtKB-KW"/>
</dbReference>
<dbReference type="Gene3D" id="1.20.1070.10">
    <property type="entry name" value="Rhodopsin 7-helix transmembrane proteins"/>
    <property type="match status" value="1"/>
</dbReference>
<evidence type="ECO:0000313" key="10">
    <source>
        <dbReference type="EMBL" id="KAK0041285.1"/>
    </source>
</evidence>
<dbReference type="PANTHER" id="PTHR24243:SF224">
    <property type="entry name" value="G-PROTEIN COUPLED RECEPTOR 19-RELATED"/>
    <property type="match status" value="1"/>
</dbReference>
<name>A0AAD8EVC0_BIOPF</name>
<feature type="transmembrane region" description="Helical" evidence="8">
    <location>
        <begin position="45"/>
        <end position="66"/>
    </location>
</feature>
<dbReference type="GO" id="GO:0005886">
    <property type="term" value="C:plasma membrane"/>
    <property type="evidence" value="ECO:0007669"/>
    <property type="project" value="TreeGrafter"/>
</dbReference>
<evidence type="ECO:0000256" key="6">
    <source>
        <dbReference type="ARBA" id="ARBA00023170"/>
    </source>
</evidence>
<evidence type="ECO:0000256" key="1">
    <source>
        <dbReference type="ARBA" id="ARBA00004141"/>
    </source>
</evidence>
<feature type="transmembrane region" description="Helical" evidence="8">
    <location>
        <begin position="208"/>
        <end position="228"/>
    </location>
</feature>
<dbReference type="InterPro" id="IPR017452">
    <property type="entry name" value="GPCR_Rhodpsn_7TM"/>
</dbReference>
<keyword evidence="11" id="KW-1185">Reference proteome</keyword>
<evidence type="ECO:0000256" key="4">
    <source>
        <dbReference type="ARBA" id="ARBA00023040"/>
    </source>
</evidence>
<keyword evidence="7" id="KW-0807">Transducer</keyword>
<sequence>MYNCEQNYSFMNSSLDGFQSESDEYRLHFFNELQLEKNLALVPTFIYLASLFIMGVIGNPLIILIYSREKKKTATTYFIVSIAVVDLIATLITLPVTFYVNLRSLDMDNIYVCKLYFFVNFTNATISAFLLLAVAVVRYRKICHPLEWQVSTCQARTINLVIAFSCLFFSIAHIIVHGRLEKPTEIPGLCIHLCYVDEQLMATPWPKVTIGAFTLLFLVDSGVICFLYTRIAKQAWKQGANQRTFSKYCEKNTGSDSQTSSRDNELNCSQIKALEPTQSSYQWLENTMYKSTEKNNVIYCHNPKEVVKNPNSFHLFNPRGSCHNVCSLSSSTSKLKLHPDTTNKNNKQKHKKRTTFMLFTITVIYVVTNLTTLILMFVRAAAYKHISALSPVWTSLYSLFFNLFLLNCALNPIIYSLWNKNFRLECFKFFGKIRRS</sequence>
<feature type="transmembrane region" description="Helical" evidence="8">
    <location>
        <begin position="115"/>
        <end position="137"/>
    </location>
</feature>
<evidence type="ECO:0000256" key="3">
    <source>
        <dbReference type="ARBA" id="ARBA00022989"/>
    </source>
</evidence>
<proteinExistence type="predicted"/>
<feature type="domain" description="G-protein coupled receptors family 1 profile" evidence="9">
    <location>
        <begin position="58"/>
        <end position="415"/>
    </location>
</feature>
<keyword evidence="2 8" id="KW-0812">Transmembrane</keyword>
<feature type="transmembrane region" description="Helical" evidence="8">
    <location>
        <begin position="397"/>
        <end position="418"/>
    </location>
</feature>
<evidence type="ECO:0000313" key="11">
    <source>
        <dbReference type="Proteomes" id="UP001233172"/>
    </source>
</evidence>
<keyword evidence="4" id="KW-0297">G-protein coupled receptor</keyword>
<evidence type="ECO:0000256" key="7">
    <source>
        <dbReference type="ARBA" id="ARBA00023224"/>
    </source>
</evidence>
<dbReference type="PRINTS" id="PR00237">
    <property type="entry name" value="GPCRRHODOPSN"/>
</dbReference>
<feature type="transmembrane region" description="Helical" evidence="8">
    <location>
        <begin position="356"/>
        <end position="377"/>
    </location>
</feature>
<dbReference type="Proteomes" id="UP001233172">
    <property type="component" value="Unassembled WGS sequence"/>
</dbReference>
<reference evidence="10" key="1">
    <citation type="journal article" date="2023" name="PLoS Negl. Trop. Dis.">
        <title>A genome sequence for Biomphalaria pfeifferi, the major vector snail for the human-infecting parasite Schistosoma mansoni.</title>
        <authorList>
            <person name="Bu L."/>
            <person name="Lu L."/>
            <person name="Laidemitt M.R."/>
            <person name="Zhang S.M."/>
            <person name="Mutuku M."/>
            <person name="Mkoji G."/>
            <person name="Steinauer M."/>
            <person name="Loker E.S."/>
        </authorList>
    </citation>
    <scope>NUCLEOTIDE SEQUENCE</scope>
    <source>
        <strain evidence="10">KasaAsao</strain>
    </source>
</reference>
<protein>
    <submittedName>
        <fullName evidence="10">Cholecystokinin receptor type A</fullName>
    </submittedName>
</protein>
<comment type="caution">
    <text evidence="10">The sequence shown here is derived from an EMBL/GenBank/DDBJ whole genome shotgun (WGS) entry which is preliminary data.</text>
</comment>
<dbReference type="AlphaFoldDB" id="A0AAD8EVC0"/>
<evidence type="ECO:0000256" key="8">
    <source>
        <dbReference type="SAM" id="Phobius"/>
    </source>
</evidence>
<feature type="transmembrane region" description="Helical" evidence="8">
    <location>
        <begin position="158"/>
        <end position="176"/>
    </location>
</feature>
<comment type="subcellular location">
    <subcellularLocation>
        <location evidence="1">Membrane</location>
        <topology evidence="1">Multi-pass membrane protein</topology>
    </subcellularLocation>
</comment>
<reference evidence="10" key="2">
    <citation type="submission" date="2023-04" db="EMBL/GenBank/DDBJ databases">
        <authorList>
            <person name="Bu L."/>
            <person name="Lu L."/>
            <person name="Laidemitt M.R."/>
            <person name="Zhang S.M."/>
            <person name="Mutuku M."/>
            <person name="Mkoji G."/>
            <person name="Steinauer M."/>
            <person name="Loker E.S."/>
        </authorList>
    </citation>
    <scope>NUCLEOTIDE SEQUENCE</scope>
    <source>
        <strain evidence="10">KasaAsao</strain>
        <tissue evidence="10">Whole Snail</tissue>
    </source>
</reference>
<keyword evidence="5 8" id="KW-0472">Membrane</keyword>
<dbReference type="PANTHER" id="PTHR24243">
    <property type="entry name" value="G-PROTEIN COUPLED RECEPTOR"/>
    <property type="match status" value="1"/>
</dbReference>
<gene>
    <name evidence="10" type="ORF">Bpfe_029269</name>
</gene>
<dbReference type="InterPro" id="IPR000276">
    <property type="entry name" value="GPCR_Rhodpsn"/>
</dbReference>
<evidence type="ECO:0000259" key="9">
    <source>
        <dbReference type="PROSITE" id="PS50262"/>
    </source>
</evidence>
<keyword evidence="6 10" id="KW-0675">Receptor</keyword>
<accession>A0AAD8EVC0</accession>
<dbReference type="PROSITE" id="PS50262">
    <property type="entry name" value="G_PROTEIN_RECEP_F1_2"/>
    <property type="match status" value="1"/>
</dbReference>
<dbReference type="Pfam" id="PF00001">
    <property type="entry name" value="7tm_1"/>
    <property type="match status" value="1"/>
</dbReference>
<dbReference type="EMBL" id="JASAOG010000280">
    <property type="protein sequence ID" value="KAK0041285.1"/>
    <property type="molecule type" value="Genomic_DNA"/>
</dbReference>